<evidence type="ECO:0000313" key="1">
    <source>
        <dbReference type="EMBL" id="KAK4106640.1"/>
    </source>
</evidence>
<keyword evidence="2" id="KW-1185">Reference proteome</keyword>
<comment type="caution">
    <text evidence="1">The sequence shown here is derived from an EMBL/GenBank/DDBJ whole genome shotgun (WGS) entry which is preliminary data.</text>
</comment>
<dbReference type="AlphaFoldDB" id="A0AAN6QE98"/>
<gene>
    <name evidence="1" type="ORF">N658DRAFT_25893</name>
</gene>
<organism evidence="1 2">
    <name type="scientific">Parathielavia hyrcaniae</name>
    <dbReference type="NCBI Taxonomy" id="113614"/>
    <lineage>
        <taxon>Eukaryota</taxon>
        <taxon>Fungi</taxon>
        <taxon>Dikarya</taxon>
        <taxon>Ascomycota</taxon>
        <taxon>Pezizomycotina</taxon>
        <taxon>Sordariomycetes</taxon>
        <taxon>Sordariomycetidae</taxon>
        <taxon>Sordariales</taxon>
        <taxon>Chaetomiaceae</taxon>
        <taxon>Parathielavia</taxon>
    </lineage>
</organism>
<dbReference type="Proteomes" id="UP001305647">
    <property type="component" value="Unassembled WGS sequence"/>
</dbReference>
<name>A0AAN6QE98_9PEZI</name>
<dbReference type="EMBL" id="MU863624">
    <property type="protein sequence ID" value="KAK4106640.1"/>
    <property type="molecule type" value="Genomic_DNA"/>
</dbReference>
<protein>
    <submittedName>
        <fullName evidence="1">Uncharacterized protein</fullName>
    </submittedName>
</protein>
<reference evidence="1" key="1">
    <citation type="journal article" date="2023" name="Mol. Phylogenet. Evol.">
        <title>Genome-scale phylogeny and comparative genomics of the fungal order Sordariales.</title>
        <authorList>
            <person name="Hensen N."/>
            <person name="Bonometti L."/>
            <person name="Westerberg I."/>
            <person name="Brannstrom I.O."/>
            <person name="Guillou S."/>
            <person name="Cros-Aarteil S."/>
            <person name="Calhoun S."/>
            <person name="Haridas S."/>
            <person name="Kuo A."/>
            <person name="Mondo S."/>
            <person name="Pangilinan J."/>
            <person name="Riley R."/>
            <person name="LaButti K."/>
            <person name="Andreopoulos B."/>
            <person name="Lipzen A."/>
            <person name="Chen C."/>
            <person name="Yan M."/>
            <person name="Daum C."/>
            <person name="Ng V."/>
            <person name="Clum A."/>
            <person name="Steindorff A."/>
            <person name="Ohm R.A."/>
            <person name="Martin F."/>
            <person name="Silar P."/>
            <person name="Natvig D.O."/>
            <person name="Lalanne C."/>
            <person name="Gautier V."/>
            <person name="Ament-Velasquez S.L."/>
            <person name="Kruys A."/>
            <person name="Hutchinson M.I."/>
            <person name="Powell A.J."/>
            <person name="Barry K."/>
            <person name="Miller A.N."/>
            <person name="Grigoriev I.V."/>
            <person name="Debuchy R."/>
            <person name="Gladieux P."/>
            <person name="Hiltunen Thoren M."/>
            <person name="Johannesson H."/>
        </authorList>
    </citation>
    <scope>NUCLEOTIDE SEQUENCE</scope>
    <source>
        <strain evidence="1">CBS 757.83</strain>
    </source>
</reference>
<accession>A0AAN6QE98</accession>
<proteinExistence type="predicted"/>
<sequence>MCHHNLISCSCCGRQRTKGRPQHPRPVSLPPSSRIPATCTCCRQSHVESPDIHQSIHPRASCLYSMAGLEATYRHTRHLPVVIP</sequence>
<reference evidence="1" key="2">
    <citation type="submission" date="2023-05" db="EMBL/GenBank/DDBJ databases">
        <authorList>
            <consortium name="Lawrence Berkeley National Laboratory"/>
            <person name="Steindorff A."/>
            <person name="Hensen N."/>
            <person name="Bonometti L."/>
            <person name="Westerberg I."/>
            <person name="Brannstrom I.O."/>
            <person name="Guillou S."/>
            <person name="Cros-Aarteil S."/>
            <person name="Calhoun S."/>
            <person name="Haridas S."/>
            <person name="Kuo A."/>
            <person name="Mondo S."/>
            <person name="Pangilinan J."/>
            <person name="Riley R."/>
            <person name="Labutti K."/>
            <person name="Andreopoulos B."/>
            <person name="Lipzen A."/>
            <person name="Chen C."/>
            <person name="Yanf M."/>
            <person name="Daum C."/>
            <person name="Ng V."/>
            <person name="Clum A."/>
            <person name="Ohm R."/>
            <person name="Martin F."/>
            <person name="Silar P."/>
            <person name="Natvig D."/>
            <person name="Lalanne C."/>
            <person name="Gautier V."/>
            <person name="Ament-Velasquez S.L."/>
            <person name="Kruys A."/>
            <person name="Hutchinson M.I."/>
            <person name="Powell A.J."/>
            <person name="Barry K."/>
            <person name="Miller A.N."/>
            <person name="Grigoriev I.V."/>
            <person name="Debuchy R."/>
            <person name="Gladieux P."/>
            <person name="Thoren M.H."/>
            <person name="Johannesson H."/>
        </authorList>
    </citation>
    <scope>NUCLEOTIDE SEQUENCE</scope>
    <source>
        <strain evidence="1">CBS 757.83</strain>
    </source>
</reference>
<evidence type="ECO:0000313" key="2">
    <source>
        <dbReference type="Proteomes" id="UP001305647"/>
    </source>
</evidence>